<evidence type="ECO:0000256" key="1">
    <source>
        <dbReference type="ARBA" id="ARBA00004383"/>
    </source>
</evidence>
<evidence type="ECO:0000313" key="12">
    <source>
        <dbReference type="Proteomes" id="UP000440498"/>
    </source>
</evidence>
<keyword evidence="12" id="KW-1185">Reference proteome</keyword>
<evidence type="ECO:0000259" key="10">
    <source>
        <dbReference type="PROSITE" id="PS52015"/>
    </source>
</evidence>
<keyword evidence="3" id="KW-0813">Transport</keyword>
<evidence type="ECO:0000256" key="8">
    <source>
        <dbReference type="ARBA" id="ARBA00022989"/>
    </source>
</evidence>
<dbReference type="EMBL" id="WHUG01000002">
    <property type="protein sequence ID" value="MQA37656.1"/>
    <property type="molecule type" value="Genomic_DNA"/>
</dbReference>
<dbReference type="AlphaFoldDB" id="A0A6A7MY23"/>
<keyword evidence="5" id="KW-0997">Cell inner membrane</keyword>
<dbReference type="GO" id="GO:0031992">
    <property type="term" value="F:energy transducer activity"/>
    <property type="evidence" value="ECO:0007669"/>
    <property type="project" value="TreeGrafter"/>
</dbReference>
<sequence length="82" mass="8936">MERFRRYPAAARARGDQGVVTLRCRVNREGQVLSAAIERSSGVPALDQAALETLQRAAPLPRVPEERPAPLDLSIPVQFSVG</sequence>
<evidence type="ECO:0000256" key="2">
    <source>
        <dbReference type="ARBA" id="ARBA00006555"/>
    </source>
</evidence>
<comment type="similarity">
    <text evidence="2">Belongs to the TonB family.</text>
</comment>
<dbReference type="Gene3D" id="3.30.1150.10">
    <property type="match status" value="1"/>
</dbReference>
<gene>
    <name evidence="11" type="ORF">GEV02_05790</name>
</gene>
<reference evidence="11 12" key="1">
    <citation type="submission" date="2019-10" db="EMBL/GenBank/DDBJ databases">
        <title>Two novel species isolated from a subtropical stream in China.</title>
        <authorList>
            <person name="Lu H."/>
        </authorList>
    </citation>
    <scope>NUCLEOTIDE SEQUENCE [LARGE SCALE GENOMIC DNA]</scope>
    <source>
        <strain evidence="11 12">FT29W</strain>
    </source>
</reference>
<organism evidence="11 12">
    <name type="scientific">Rugamonas aquatica</name>
    <dbReference type="NCBI Taxonomy" id="2743357"/>
    <lineage>
        <taxon>Bacteria</taxon>
        <taxon>Pseudomonadati</taxon>
        <taxon>Pseudomonadota</taxon>
        <taxon>Betaproteobacteria</taxon>
        <taxon>Burkholderiales</taxon>
        <taxon>Oxalobacteraceae</taxon>
        <taxon>Telluria group</taxon>
        <taxon>Rugamonas</taxon>
    </lineage>
</organism>
<evidence type="ECO:0000313" key="11">
    <source>
        <dbReference type="EMBL" id="MQA37656.1"/>
    </source>
</evidence>
<dbReference type="InterPro" id="IPR006260">
    <property type="entry name" value="TonB/TolA_C"/>
</dbReference>
<dbReference type="InterPro" id="IPR037682">
    <property type="entry name" value="TonB_C"/>
</dbReference>
<feature type="domain" description="TonB C-terminal" evidence="10">
    <location>
        <begin position="1"/>
        <end position="82"/>
    </location>
</feature>
<dbReference type="PROSITE" id="PS52015">
    <property type="entry name" value="TONB_CTD"/>
    <property type="match status" value="1"/>
</dbReference>
<proteinExistence type="inferred from homology"/>
<evidence type="ECO:0000256" key="7">
    <source>
        <dbReference type="ARBA" id="ARBA00022927"/>
    </source>
</evidence>
<accession>A0A6A7MY23</accession>
<dbReference type="NCBIfam" id="TIGR01352">
    <property type="entry name" value="tonB_Cterm"/>
    <property type="match status" value="1"/>
</dbReference>
<comment type="caution">
    <text evidence="11">The sequence shown here is derived from an EMBL/GenBank/DDBJ whole genome shotgun (WGS) entry which is preliminary data.</text>
</comment>
<dbReference type="SUPFAM" id="SSF74653">
    <property type="entry name" value="TolA/TonB C-terminal domain"/>
    <property type="match status" value="1"/>
</dbReference>
<name>A0A6A7MY23_9BURK</name>
<evidence type="ECO:0000256" key="5">
    <source>
        <dbReference type="ARBA" id="ARBA00022519"/>
    </source>
</evidence>
<dbReference type="PANTHER" id="PTHR33446:SF2">
    <property type="entry name" value="PROTEIN TONB"/>
    <property type="match status" value="1"/>
</dbReference>
<dbReference type="Proteomes" id="UP000440498">
    <property type="component" value="Unassembled WGS sequence"/>
</dbReference>
<keyword evidence="4" id="KW-1003">Cell membrane</keyword>
<evidence type="ECO:0000256" key="4">
    <source>
        <dbReference type="ARBA" id="ARBA00022475"/>
    </source>
</evidence>
<keyword evidence="7" id="KW-0653">Protein transport</keyword>
<dbReference type="InterPro" id="IPR051045">
    <property type="entry name" value="TonB-dependent_transducer"/>
</dbReference>
<dbReference type="GO" id="GO:0098797">
    <property type="term" value="C:plasma membrane protein complex"/>
    <property type="evidence" value="ECO:0007669"/>
    <property type="project" value="TreeGrafter"/>
</dbReference>
<keyword evidence="8" id="KW-1133">Transmembrane helix</keyword>
<dbReference type="GO" id="GO:0015031">
    <property type="term" value="P:protein transport"/>
    <property type="evidence" value="ECO:0007669"/>
    <property type="project" value="UniProtKB-KW"/>
</dbReference>
<evidence type="ECO:0000256" key="6">
    <source>
        <dbReference type="ARBA" id="ARBA00022692"/>
    </source>
</evidence>
<evidence type="ECO:0000256" key="3">
    <source>
        <dbReference type="ARBA" id="ARBA00022448"/>
    </source>
</evidence>
<evidence type="ECO:0000256" key="9">
    <source>
        <dbReference type="ARBA" id="ARBA00023136"/>
    </source>
</evidence>
<comment type="subcellular location">
    <subcellularLocation>
        <location evidence="1">Cell inner membrane</location>
        <topology evidence="1">Single-pass membrane protein</topology>
        <orientation evidence="1">Periplasmic side</orientation>
    </subcellularLocation>
</comment>
<dbReference type="GO" id="GO:0055085">
    <property type="term" value="P:transmembrane transport"/>
    <property type="evidence" value="ECO:0007669"/>
    <property type="project" value="InterPro"/>
</dbReference>
<dbReference type="PANTHER" id="PTHR33446">
    <property type="entry name" value="PROTEIN TONB-RELATED"/>
    <property type="match status" value="1"/>
</dbReference>
<dbReference type="Pfam" id="PF03544">
    <property type="entry name" value="TonB_C"/>
    <property type="match status" value="1"/>
</dbReference>
<keyword evidence="6" id="KW-0812">Transmembrane</keyword>
<protein>
    <submittedName>
        <fullName evidence="11">TonB family protein</fullName>
    </submittedName>
</protein>
<keyword evidence="9" id="KW-0472">Membrane</keyword>